<feature type="compositionally biased region" description="Basic and acidic residues" evidence="1">
    <location>
        <begin position="334"/>
        <end position="346"/>
    </location>
</feature>
<feature type="compositionally biased region" description="Basic and acidic residues" evidence="1">
    <location>
        <begin position="129"/>
        <end position="145"/>
    </location>
</feature>
<reference evidence="2" key="1">
    <citation type="journal article" date="2013" name="Genetics">
        <title>The draft genome and transcriptome of Panagrellus redivivus are shaped by the harsh demands of a free-living lifestyle.</title>
        <authorList>
            <person name="Srinivasan J."/>
            <person name="Dillman A.R."/>
            <person name="Macchietto M.G."/>
            <person name="Heikkinen L."/>
            <person name="Lakso M."/>
            <person name="Fracchia K.M."/>
            <person name="Antoshechkin I."/>
            <person name="Mortazavi A."/>
            <person name="Wong G."/>
            <person name="Sternberg P.W."/>
        </authorList>
    </citation>
    <scope>NUCLEOTIDE SEQUENCE [LARGE SCALE GENOMIC DNA]</scope>
    <source>
        <strain evidence="2">MT8872</strain>
    </source>
</reference>
<evidence type="ECO:0000256" key="1">
    <source>
        <dbReference type="SAM" id="MobiDB-lite"/>
    </source>
</evidence>
<evidence type="ECO:0000313" key="2">
    <source>
        <dbReference type="Proteomes" id="UP000492821"/>
    </source>
</evidence>
<feature type="compositionally biased region" description="Basic and acidic residues" evidence="1">
    <location>
        <begin position="1"/>
        <end position="26"/>
    </location>
</feature>
<dbReference type="PANTHER" id="PTHR13138:SF3">
    <property type="entry name" value="CD2 ANTIGEN CYTOPLASMIC TAIL-BINDING PROTEIN 2"/>
    <property type="match status" value="1"/>
</dbReference>
<dbReference type="AlphaFoldDB" id="A0A7E4V246"/>
<feature type="region of interest" description="Disordered" evidence="1">
    <location>
        <begin position="1"/>
        <end position="52"/>
    </location>
</feature>
<name>A0A7E4V246_PANRE</name>
<feature type="region of interest" description="Disordered" evidence="1">
    <location>
        <begin position="192"/>
        <end position="235"/>
    </location>
</feature>
<proteinExistence type="predicted"/>
<dbReference type="GO" id="GO:0005682">
    <property type="term" value="C:U5 snRNP"/>
    <property type="evidence" value="ECO:0007669"/>
    <property type="project" value="InterPro"/>
</dbReference>
<dbReference type="PANTHER" id="PTHR13138">
    <property type="entry name" value="PROTEIN LIN1"/>
    <property type="match status" value="1"/>
</dbReference>
<protein>
    <submittedName>
        <fullName evidence="3">GYF domain-containing protein</fullName>
    </submittedName>
</protein>
<feature type="compositionally biased region" description="Acidic residues" evidence="1">
    <location>
        <begin position="216"/>
        <end position="235"/>
    </location>
</feature>
<sequence>MDVEGEESRRREADINDDNPPKRLKSDAPGSRLKHTPPPNFAKAGKSILRRGPLKRKRSISFFEHVKLIHVEKFPKSAMQPGLTDDDALYNGRTRQVELDAEGREIKDSKHTLDSDEEEEPDHTVLNTRDVDGQEERTIAYDGDTKITPFNMDEDLEEGDFDTAGNFVRDKKKADELKDAWYDSVDWKKIEQKDAVKKEEATSSGNKDKSTGSGNDEYDVDMDVDDDSDNESLDEEGMHNDYVALAKLLQAGETPAGAMKRIVRNRPSEKDMRQQRFAAKKEGKKFVDIAGAHVEAINEYASRIQRNGYYNILNTPKEDIQKLIEEYEARKEANRSVDDASAKLGEEKEEESDSEETYWEVQKPGAPEGVYDTHSTKKMVAMLESGEIANDTLCRRVGTECFYEAGRSSFDLFLDL</sequence>
<feature type="compositionally biased region" description="Acidic residues" evidence="1">
    <location>
        <begin position="152"/>
        <end position="161"/>
    </location>
</feature>
<dbReference type="WBParaSite" id="Pan_g15637.t1">
    <property type="protein sequence ID" value="Pan_g15637.t1"/>
    <property type="gene ID" value="Pan_g15637"/>
</dbReference>
<dbReference type="Proteomes" id="UP000492821">
    <property type="component" value="Unassembled WGS sequence"/>
</dbReference>
<feature type="compositionally biased region" description="Basic and acidic residues" evidence="1">
    <location>
        <begin position="100"/>
        <end position="114"/>
    </location>
</feature>
<feature type="compositionally biased region" description="Acidic residues" evidence="1">
    <location>
        <begin position="347"/>
        <end position="358"/>
    </location>
</feature>
<reference evidence="3" key="2">
    <citation type="submission" date="2020-10" db="UniProtKB">
        <authorList>
            <consortium name="WormBaseParasite"/>
        </authorList>
    </citation>
    <scope>IDENTIFICATION</scope>
</reference>
<feature type="compositionally biased region" description="Basic and acidic residues" evidence="1">
    <location>
        <begin position="192"/>
        <end position="210"/>
    </location>
</feature>
<feature type="region of interest" description="Disordered" evidence="1">
    <location>
        <begin position="334"/>
        <end position="371"/>
    </location>
</feature>
<evidence type="ECO:0000313" key="3">
    <source>
        <dbReference type="WBParaSite" id="Pan_g15637.t1"/>
    </source>
</evidence>
<dbReference type="InterPro" id="IPR039905">
    <property type="entry name" value="CD2BP2/Lin1"/>
</dbReference>
<accession>A0A7E4V246</accession>
<feature type="region of interest" description="Disordered" evidence="1">
    <location>
        <begin position="100"/>
        <end position="169"/>
    </location>
</feature>
<keyword evidence="2" id="KW-1185">Reference proteome</keyword>
<organism evidence="2 3">
    <name type="scientific">Panagrellus redivivus</name>
    <name type="common">Microworm</name>
    <dbReference type="NCBI Taxonomy" id="6233"/>
    <lineage>
        <taxon>Eukaryota</taxon>
        <taxon>Metazoa</taxon>
        <taxon>Ecdysozoa</taxon>
        <taxon>Nematoda</taxon>
        <taxon>Chromadorea</taxon>
        <taxon>Rhabditida</taxon>
        <taxon>Tylenchina</taxon>
        <taxon>Panagrolaimomorpha</taxon>
        <taxon>Panagrolaimoidea</taxon>
        <taxon>Panagrolaimidae</taxon>
        <taxon>Panagrellus</taxon>
    </lineage>
</organism>